<reference evidence="8 9" key="1">
    <citation type="submission" date="2015-10" db="EMBL/GenBank/DDBJ databases">
        <title>Draft genome sequence of Streptomyces caeruleatus NRRL B-24802, type strain for the species Streptomyces caeruleatus.</title>
        <authorList>
            <person name="Ruckert C."/>
            <person name="Winkler A."/>
            <person name="Kalinowski J."/>
            <person name="Kampfer P."/>
            <person name="Glaeser S."/>
        </authorList>
    </citation>
    <scope>NUCLEOTIDE SEQUENCE [LARGE SCALE GENOMIC DNA]</scope>
    <source>
        <strain evidence="8 9">NRRL B-24802</strain>
    </source>
</reference>
<dbReference type="RefSeq" id="WP_062724476.1">
    <property type="nucleotide sequence ID" value="NZ_KQ948944.1"/>
</dbReference>
<evidence type="ECO:0000256" key="6">
    <source>
        <dbReference type="SAM" id="MobiDB-lite"/>
    </source>
</evidence>
<gene>
    <name evidence="8" type="ORF">AQJ67_40275</name>
</gene>
<dbReference type="GO" id="GO:0000160">
    <property type="term" value="P:phosphorelay signal transduction system"/>
    <property type="evidence" value="ECO:0007669"/>
    <property type="project" value="TreeGrafter"/>
</dbReference>
<dbReference type="Pfam" id="PF08376">
    <property type="entry name" value="NIT"/>
    <property type="match status" value="1"/>
</dbReference>
<dbReference type="InterPro" id="IPR003594">
    <property type="entry name" value="HATPase_dom"/>
</dbReference>
<dbReference type="Pfam" id="PF02518">
    <property type="entry name" value="HATPase_c"/>
    <property type="match status" value="1"/>
</dbReference>
<sequence length="794" mass="85770">MQRLRSIRTSLLLLALLPSLTLGALWATTSARVLSQGFTLRAEMATNLAVAKPFGDMIDAAAKERTLSAVWLAAPDTSRGALEAQRRKTDIAVAEMAGLPSTLEDAPQGSKAAFQPVADAMRALDLPNLRARIDRRSIDVRTATAAFTRVIDAEIVGTAQAFQVSDASLVTASIPNALLIDAREQLQLEDATLAPAVASGRLSSADRAAFAHAVGARRYIMASLPGQLDARHLAEVKKLTGSRAWKTMEKIEDAVIAQRDGDSTALPAVARQWTRVQAEIHPRMQKVTVAPIIAFIAQSQDRADSLLWQGLLTSGAELVAVIVVALLSWRVTRSLMRRLAGLRQATLELADTRLPSLIDRLNRGENVDVEYEAADLDYGDDELGKVAHAFNSAQRTALHSAVSLADARRGFQKAILGVARHTQNLVNRQLSLLDTMEHKHQEPEVLEGLYELDSQASQMRRYEENLVIISGGQPGRRWTQPVALVDVIRSAVGEVAEYQRITVHADEQLKLAAHAVADVIHVLAELMENATNYSSPVCPVWVRTEHVGKGVAVEIEDRGLGMRKDEYAEVNRRLSQPPQFDVLALADDARLGLFVVARLAAQYDIRVTLRSSPFGGTSAVVLIPSGLLIEDSPVVPSAPVPPVTLVADTRQTGTVAGTAWQPDTHQAPRPAFQHAEHPASERPSVFTPLPRPVTPQLSSTARADGPAAITPPSASLFVDGAPRLPQRVPQASLAEELRRDPPVQSSPADPDPLPQAEQVARTMSAFQRGTEHARGFGTRPALDPDSSATTKAPR</sequence>
<feature type="domain" description="Histidine kinase/HSP90-like ATPase" evidence="7">
    <location>
        <begin position="514"/>
        <end position="627"/>
    </location>
</feature>
<dbReference type="STRING" id="661399.AQJ67_40275"/>
<dbReference type="SUPFAM" id="SSF55874">
    <property type="entry name" value="ATPase domain of HSP90 chaperone/DNA topoisomerase II/histidine kinase"/>
    <property type="match status" value="1"/>
</dbReference>
<dbReference type="InterPro" id="IPR050428">
    <property type="entry name" value="TCS_sensor_his_kinase"/>
</dbReference>
<keyword evidence="3" id="KW-0597">Phosphoprotein</keyword>
<dbReference type="PANTHER" id="PTHR45436">
    <property type="entry name" value="SENSOR HISTIDINE KINASE YKOH"/>
    <property type="match status" value="1"/>
</dbReference>
<dbReference type="OrthoDB" id="4652229at2"/>
<evidence type="ECO:0000256" key="4">
    <source>
        <dbReference type="ARBA" id="ARBA00022679"/>
    </source>
</evidence>
<dbReference type="InterPro" id="IPR013587">
    <property type="entry name" value="Nitrate/nitrite_sensing"/>
</dbReference>
<dbReference type="Gene3D" id="3.30.565.10">
    <property type="entry name" value="Histidine kinase-like ATPase, C-terminal domain"/>
    <property type="match status" value="1"/>
</dbReference>
<protein>
    <recommendedName>
        <fullName evidence="2">histidine kinase</fullName>
        <ecNumber evidence="2">2.7.13.3</ecNumber>
    </recommendedName>
</protein>
<evidence type="ECO:0000256" key="1">
    <source>
        <dbReference type="ARBA" id="ARBA00000085"/>
    </source>
</evidence>
<evidence type="ECO:0000256" key="5">
    <source>
        <dbReference type="ARBA" id="ARBA00022777"/>
    </source>
</evidence>
<dbReference type="EC" id="2.7.13.3" evidence="2"/>
<dbReference type="EMBL" id="LMWY01000058">
    <property type="protein sequence ID" value="KUN92522.1"/>
    <property type="molecule type" value="Genomic_DNA"/>
</dbReference>
<dbReference type="PANTHER" id="PTHR45436:SF5">
    <property type="entry name" value="SENSOR HISTIDINE KINASE TRCS"/>
    <property type="match status" value="1"/>
</dbReference>
<evidence type="ECO:0000313" key="9">
    <source>
        <dbReference type="Proteomes" id="UP000053429"/>
    </source>
</evidence>
<organism evidence="8 9">
    <name type="scientific">Streptomyces caeruleatus</name>
    <dbReference type="NCBI Taxonomy" id="661399"/>
    <lineage>
        <taxon>Bacteria</taxon>
        <taxon>Bacillati</taxon>
        <taxon>Actinomycetota</taxon>
        <taxon>Actinomycetes</taxon>
        <taxon>Kitasatosporales</taxon>
        <taxon>Streptomycetaceae</taxon>
        <taxon>Streptomyces</taxon>
    </lineage>
</organism>
<evidence type="ECO:0000259" key="7">
    <source>
        <dbReference type="SMART" id="SM00387"/>
    </source>
</evidence>
<keyword evidence="9" id="KW-1185">Reference proteome</keyword>
<name>A0A101THR4_9ACTN</name>
<keyword evidence="5" id="KW-0418">Kinase</keyword>
<dbReference type="AlphaFoldDB" id="A0A101THR4"/>
<proteinExistence type="predicted"/>
<dbReference type="SMART" id="SM00387">
    <property type="entry name" value="HATPase_c"/>
    <property type="match status" value="1"/>
</dbReference>
<dbReference type="Proteomes" id="UP000053429">
    <property type="component" value="Unassembled WGS sequence"/>
</dbReference>
<dbReference type="GO" id="GO:0005886">
    <property type="term" value="C:plasma membrane"/>
    <property type="evidence" value="ECO:0007669"/>
    <property type="project" value="TreeGrafter"/>
</dbReference>
<comment type="caution">
    <text evidence="8">The sequence shown here is derived from an EMBL/GenBank/DDBJ whole genome shotgun (WGS) entry which is preliminary data.</text>
</comment>
<dbReference type="GO" id="GO:0004673">
    <property type="term" value="F:protein histidine kinase activity"/>
    <property type="evidence" value="ECO:0007669"/>
    <property type="project" value="UniProtKB-EC"/>
</dbReference>
<dbReference type="InterPro" id="IPR036890">
    <property type="entry name" value="HATPase_C_sf"/>
</dbReference>
<evidence type="ECO:0000256" key="2">
    <source>
        <dbReference type="ARBA" id="ARBA00012438"/>
    </source>
</evidence>
<feature type="region of interest" description="Disordered" evidence="6">
    <location>
        <begin position="659"/>
        <end position="723"/>
    </location>
</feature>
<dbReference type="Gene3D" id="6.10.340.10">
    <property type="match status" value="1"/>
</dbReference>
<feature type="region of interest" description="Disordered" evidence="6">
    <location>
        <begin position="736"/>
        <end position="794"/>
    </location>
</feature>
<keyword evidence="4" id="KW-0808">Transferase</keyword>
<comment type="catalytic activity">
    <reaction evidence="1">
        <text>ATP + protein L-histidine = ADP + protein N-phospho-L-histidine.</text>
        <dbReference type="EC" id="2.7.13.3"/>
    </reaction>
</comment>
<accession>A0A101THR4</accession>
<evidence type="ECO:0000256" key="3">
    <source>
        <dbReference type="ARBA" id="ARBA00022553"/>
    </source>
</evidence>
<evidence type="ECO:0000313" key="8">
    <source>
        <dbReference type="EMBL" id="KUN92522.1"/>
    </source>
</evidence>